<accession>A0A1L9RBE3</accession>
<evidence type="ECO:0000256" key="7">
    <source>
        <dbReference type="ARBA" id="ARBA00023033"/>
    </source>
</evidence>
<dbReference type="CDD" id="cd11065">
    <property type="entry name" value="CYP64-like"/>
    <property type="match status" value="1"/>
</dbReference>
<dbReference type="GO" id="GO:0004497">
    <property type="term" value="F:monooxygenase activity"/>
    <property type="evidence" value="ECO:0007669"/>
    <property type="project" value="UniProtKB-KW"/>
</dbReference>
<dbReference type="AlphaFoldDB" id="A0A1L9RBE3"/>
<dbReference type="Proteomes" id="UP000184383">
    <property type="component" value="Unassembled WGS sequence"/>
</dbReference>
<dbReference type="InterPro" id="IPR002401">
    <property type="entry name" value="Cyt_P450_E_grp-I"/>
</dbReference>
<dbReference type="PRINTS" id="PR00385">
    <property type="entry name" value="P450"/>
</dbReference>
<dbReference type="InterPro" id="IPR001128">
    <property type="entry name" value="Cyt_P450"/>
</dbReference>
<dbReference type="PROSITE" id="PS00086">
    <property type="entry name" value="CYTOCHROME_P450"/>
    <property type="match status" value="1"/>
</dbReference>
<keyword evidence="3 8" id="KW-0349">Heme</keyword>
<dbReference type="EMBL" id="KV878215">
    <property type="protein sequence ID" value="OJJ32193.1"/>
    <property type="molecule type" value="Genomic_DNA"/>
</dbReference>
<evidence type="ECO:0000313" key="10">
    <source>
        <dbReference type="EMBL" id="OJJ32193.1"/>
    </source>
</evidence>
<comment type="cofactor">
    <cofactor evidence="1 8">
        <name>heme</name>
        <dbReference type="ChEBI" id="CHEBI:30413"/>
    </cofactor>
</comment>
<dbReference type="SUPFAM" id="SSF48264">
    <property type="entry name" value="Cytochrome P450"/>
    <property type="match status" value="1"/>
</dbReference>
<dbReference type="RefSeq" id="XP_040685870.1">
    <property type="nucleotide sequence ID" value="XM_040838794.1"/>
</dbReference>
<dbReference type="GO" id="GO:0005506">
    <property type="term" value="F:iron ion binding"/>
    <property type="evidence" value="ECO:0007669"/>
    <property type="project" value="InterPro"/>
</dbReference>
<reference evidence="11" key="1">
    <citation type="journal article" date="2017" name="Genome Biol.">
        <title>Comparative genomics reveals high biological diversity and specific adaptations in the industrially and medically important fungal genus Aspergillus.</title>
        <authorList>
            <person name="de Vries R.P."/>
            <person name="Riley R."/>
            <person name="Wiebenga A."/>
            <person name="Aguilar-Osorio G."/>
            <person name="Amillis S."/>
            <person name="Uchima C.A."/>
            <person name="Anderluh G."/>
            <person name="Asadollahi M."/>
            <person name="Askin M."/>
            <person name="Barry K."/>
            <person name="Battaglia E."/>
            <person name="Bayram O."/>
            <person name="Benocci T."/>
            <person name="Braus-Stromeyer S.A."/>
            <person name="Caldana C."/>
            <person name="Canovas D."/>
            <person name="Cerqueira G.C."/>
            <person name="Chen F."/>
            <person name="Chen W."/>
            <person name="Choi C."/>
            <person name="Clum A."/>
            <person name="Dos Santos R.A."/>
            <person name="Damasio A.R."/>
            <person name="Diallinas G."/>
            <person name="Emri T."/>
            <person name="Fekete E."/>
            <person name="Flipphi M."/>
            <person name="Freyberg S."/>
            <person name="Gallo A."/>
            <person name="Gournas C."/>
            <person name="Habgood R."/>
            <person name="Hainaut M."/>
            <person name="Harispe M.L."/>
            <person name="Henrissat B."/>
            <person name="Hilden K.S."/>
            <person name="Hope R."/>
            <person name="Hossain A."/>
            <person name="Karabika E."/>
            <person name="Karaffa L."/>
            <person name="Karanyi Z."/>
            <person name="Krasevec N."/>
            <person name="Kuo A."/>
            <person name="Kusch H."/>
            <person name="LaButti K."/>
            <person name="Lagendijk E.L."/>
            <person name="Lapidus A."/>
            <person name="Levasseur A."/>
            <person name="Lindquist E."/>
            <person name="Lipzen A."/>
            <person name="Logrieco A.F."/>
            <person name="MacCabe A."/>
            <person name="Maekelae M.R."/>
            <person name="Malavazi I."/>
            <person name="Melin P."/>
            <person name="Meyer V."/>
            <person name="Mielnichuk N."/>
            <person name="Miskei M."/>
            <person name="Molnar A.P."/>
            <person name="Mule G."/>
            <person name="Ngan C.Y."/>
            <person name="Orejas M."/>
            <person name="Orosz E."/>
            <person name="Ouedraogo J.P."/>
            <person name="Overkamp K.M."/>
            <person name="Park H.-S."/>
            <person name="Perrone G."/>
            <person name="Piumi F."/>
            <person name="Punt P.J."/>
            <person name="Ram A.F."/>
            <person name="Ramon A."/>
            <person name="Rauscher S."/>
            <person name="Record E."/>
            <person name="Riano-Pachon D.M."/>
            <person name="Robert V."/>
            <person name="Roehrig J."/>
            <person name="Ruller R."/>
            <person name="Salamov A."/>
            <person name="Salih N.S."/>
            <person name="Samson R.A."/>
            <person name="Sandor E."/>
            <person name="Sanguinetti M."/>
            <person name="Schuetze T."/>
            <person name="Sepcic K."/>
            <person name="Shelest E."/>
            <person name="Sherlock G."/>
            <person name="Sophianopoulou V."/>
            <person name="Squina F.M."/>
            <person name="Sun H."/>
            <person name="Susca A."/>
            <person name="Todd R.B."/>
            <person name="Tsang A."/>
            <person name="Unkles S.E."/>
            <person name="van de Wiele N."/>
            <person name="van Rossen-Uffink D."/>
            <person name="Oliveira J.V."/>
            <person name="Vesth T.C."/>
            <person name="Visser J."/>
            <person name="Yu J.-H."/>
            <person name="Zhou M."/>
            <person name="Andersen M.R."/>
            <person name="Archer D.B."/>
            <person name="Baker S.E."/>
            <person name="Benoit I."/>
            <person name="Brakhage A.A."/>
            <person name="Braus G.H."/>
            <person name="Fischer R."/>
            <person name="Frisvad J.C."/>
            <person name="Goldman G.H."/>
            <person name="Houbraken J."/>
            <person name="Oakley B."/>
            <person name="Pocsi I."/>
            <person name="Scazzocchio C."/>
            <person name="Seiboth B."/>
            <person name="vanKuyk P.A."/>
            <person name="Wortman J."/>
            <person name="Dyer P.S."/>
            <person name="Grigoriev I.V."/>
        </authorList>
    </citation>
    <scope>NUCLEOTIDE SEQUENCE [LARGE SCALE GENOMIC DNA]</scope>
    <source>
        <strain evidence="11">DTO 134E9</strain>
    </source>
</reference>
<keyword evidence="4 8" id="KW-0479">Metal-binding</keyword>
<evidence type="ECO:0008006" key="12">
    <source>
        <dbReference type="Google" id="ProtNLM"/>
    </source>
</evidence>
<evidence type="ECO:0000256" key="1">
    <source>
        <dbReference type="ARBA" id="ARBA00001971"/>
    </source>
</evidence>
<dbReference type="VEuPathDB" id="FungiDB:ASPWEDRAFT_654684"/>
<keyword evidence="11" id="KW-1185">Reference proteome</keyword>
<evidence type="ECO:0000256" key="8">
    <source>
        <dbReference type="PIRSR" id="PIRSR602401-1"/>
    </source>
</evidence>
<dbReference type="GeneID" id="63754642"/>
<organism evidence="10 11">
    <name type="scientific">Aspergillus wentii DTO 134E9</name>
    <dbReference type="NCBI Taxonomy" id="1073089"/>
    <lineage>
        <taxon>Eukaryota</taxon>
        <taxon>Fungi</taxon>
        <taxon>Dikarya</taxon>
        <taxon>Ascomycota</taxon>
        <taxon>Pezizomycotina</taxon>
        <taxon>Eurotiomycetes</taxon>
        <taxon>Eurotiomycetidae</taxon>
        <taxon>Eurotiales</taxon>
        <taxon>Aspergillaceae</taxon>
        <taxon>Aspergillus</taxon>
        <taxon>Aspergillus subgen. Cremei</taxon>
    </lineage>
</organism>
<dbReference type="InterPro" id="IPR050364">
    <property type="entry name" value="Cytochrome_P450_fung"/>
</dbReference>
<dbReference type="PRINTS" id="PR00463">
    <property type="entry name" value="EP450I"/>
</dbReference>
<evidence type="ECO:0000313" key="11">
    <source>
        <dbReference type="Proteomes" id="UP000184383"/>
    </source>
</evidence>
<evidence type="ECO:0000256" key="5">
    <source>
        <dbReference type="ARBA" id="ARBA00023002"/>
    </source>
</evidence>
<evidence type="ECO:0000256" key="4">
    <source>
        <dbReference type="ARBA" id="ARBA00022723"/>
    </source>
</evidence>
<dbReference type="PANTHER" id="PTHR46300:SF7">
    <property type="entry name" value="P450, PUTATIVE (EUROFUNG)-RELATED"/>
    <property type="match status" value="1"/>
</dbReference>
<comment type="similarity">
    <text evidence="2 9">Belongs to the cytochrome P450 family.</text>
</comment>
<dbReference type="STRING" id="1073089.A0A1L9RBE3"/>
<name>A0A1L9RBE3_ASPWE</name>
<sequence>MSFFIASLIVALIGLYIVKSFLTPQKHHPPLPPGPRPKPFIGNLQDLPSVGDQDWKHWYKHKDLYGPISSVTAFGQTIVVLNEARLAVELLEKRSAIHSDRPPGVFSELSGWNLILGTLPYSDRFRSYRKILHQQIGSNLSVSRFNHVQETEARRFLLRVLNSPEDVIHHIRKEAGAIILKVGYGYTIEPHGRDPLVDLGDRGMAEFSLALQPGTWLVDFIPFLRYLPTWVPGVAFTKIASKFKKTATAFTDLPYEFVKRKLAQNTFEPSFLSHLLQEQGHLQPGSEEELILKGSAGSLYAGGADTTVSSMTSFFMVMALNPHAQRRAQEEIDRVVGTNRLPGYQDRDHLPYINAMVKEVLRWHPVVPSGVAHQSIEEDICEGYYIPKGAIVISNIWAFTHDPDIYPDPMAFKPERFLNTENHIPERDPHLLSFGFGRRVCPGRTLADSNIYLSIAMSLAVFDIAPAIKDGKEVGPTVEFRPGAISHPVPFDMDIKPRSQVHEELIRSVEKEFPWEKSHAAELGAFEF</sequence>
<evidence type="ECO:0000256" key="9">
    <source>
        <dbReference type="RuleBase" id="RU000461"/>
    </source>
</evidence>
<proteinExistence type="inferred from homology"/>
<evidence type="ECO:0000256" key="6">
    <source>
        <dbReference type="ARBA" id="ARBA00023004"/>
    </source>
</evidence>
<dbReference type="GO" id="GO:0020037">
    <property type="term" value="F:heme binding"/>
    <property type="evidence" value="ECO:0007669"/>
    <property type="project" value="InterPro"/>
</dbReference>
<dbReference type="InterPro" id="IPR036396">
    <property type="entry name" value="Cyt_P450_sf"/>
</dbReference>
<dbReference type="PANTHER" id="PTHR46300">
    <property type="entry name" value="P450, PUTATIVE (EUROFUNG)-RELATED-RELATED"/>
    <property type="match status" value="1"/>
</dbReference>
<keyword evidence="6 8" id="KW-0408">Iron</keyword>
<gene>
    <name evidence="10" type="ORF">ASPWEDRAFT_654684</name>
</gene>
<dbReference type="InterPro" id="IPR017972">
    <property type="entry name" value="Cyt_P450_CS"/>
</dbReference>
<keyword evidence="5 9" id="KW-0560">Oxidoreductase</keyword>
<dbReference type="Pfam" id="PF00067">
    <property type="entry name" value="p450"/>
    <property type="match status" value="1"/>
</dbReference>
<dbReference type="OrthoDB" id="2789670at2759"/>
<evidence type="ECO:0000256" key="2">
    <source>
        <dbReference type="ARBA" id="ARBA00010617"/>
    </source>
</evidence>
<dbReference type="GO" id="GO:0016705">
    <property type="term" value="F:oxidoreductase activity, acting on paired donors, with incorporation or reduction of molecular oxygen"/>
    <property type="evidence" value="ECO:0007669"/>
    <property type="project" value="InterPro"/>
</dbReference>
<feature type="binding site" description="axial binding residue" evidence="8">
    <location>
        <position position="441"/>
    </location>
    <ligand>
        <name>heme</name>
        <dbReference type="ChEBI" id="CHEBI:30413"/>
    </ligand>
    <ligandPart>
        <name>Fe</name>
        <dbReference type="ChEBI" id="CHEBI:18248"/>
    </ligandPart>
</feature>
<dbReference type="Gene3D" id="1.10.630.10">
    <property type="entry name" value="Cytochrome P450"/>
    <property type="match status" value="1"/>
</dbReference>
<keyword evidence="7 9" id="KW-0503">Monooxygenase</keyword>
<protein>
    <recommendedName>
        <fullName evidence="12">Cytochrome P450</fullName>
    </recommendedName>
</protein>
<evidence type="ECO:0000256" key="3">
    <source>
        <dbReference type="ARBA" id="ARBA00022617"/>
    </source>
</evidence>